<evidence type="ECO:0000313" key="1">
    <source>
        <dbReference type="EMBL" id="API58553.1"/>
    </source>
</evidence>
<gene>
    <name evidence="1" type="ORF">BSL82_03860</name>
</gene>
<dbReference type="Proteomes" id="UP000182063">
    <property type="component" value="Chromosome"/>
</dbReference>
<sequence>MLPVLERAWKSPFTTRSDFSRKHTDEIAVAACLGLITVRDDRHSWGRVWRITSTGLLMLENA</sequence>
<dbReference type="STRING" id="1921510.BSL82_03860"/>
<accession>A0A1L3ZSE1</accession>
<evidence type="ECO:0000313" key="2">
    <source>
        <dbReference type="Proteomes" id="UP000182063"/>
    </source>
</evidence>
<dbReference type="EMBL" id="CP018221">
    <property type="protein sequence ID" value="API58553.1"/>
    <property type="molecule type" value="Genomic_DNA"/>
</dbReference>
<keyword evidence="2" id="KW-1185">Reference proteome</keyword>
<reference evidence="2" key="1">
    <citation type="submission" date="2016-11" db="EMBL/GenBank/DDBJ databases">
        <title>Complete Genome Sequence of alachlor-degrading Sphingomonas sp. strain JJ-A5.</title>
        <authorList>
            <person name="Lee H."/>
            <person name="Ka J.-O."/>
        </authorList>
    </citation>
    <scope>NUCLEOTIDE SEQUENCE [LARGE SCALE GENOMIC DNA]</scope>
    <source>
        <strain evidence="2">JJ-A5</strain>
    </source>
</reference>
<protein>
    <submittedName>
        <fullName evidence="1">Uncharacterized protein</fullName>
    </submittedName>
</protein>
<dbReference type="AlphaFoldDB" id="A0A1L3ZSE1"/>
<organism evidence="1 2">
    <name type="scientific">Tardibacter chloracetimidivorans</name>
    <dbReference type="NCBI Taxonomy" id="1921510"/>
    <lineage>
        <taxon>Bacteria</taxon>
        <taxon>Pseudomonadati</taxon>
        <taxon>Pseudomonadota</taxon>
        <taxon>Alphaproteobacteria</taxon>
        <taxon>Sphingomonadales</taxon>
        <taxon>Sphingomonadaceae</taxon>
        <taxon>Tardibacter</taxon>
    </lineage>
</organism>
<proteinExistence type="predicted"/>
<name>A0A1L3ZSE1_9SPHN</name>
<dbReference type="KEGG" id="sphj:BSL82_03860"/>